<evidence type="ECO:0000256" key="1">
    <source>
        <dbReference type="SAM" id="MobiDB-lite"/>
    </source>
</evidence>
<evidence type="ECO:0000259" key="2">
    <source>
        <dbReference type="Pfam" id="PF13200"/>
    </source>
</evidence>
<keyword evidence="4" id="KW-1185">Reference proteome</keyword>
<organism evidence="3 4">
    <name type="scientific">Cohnella fermenti</name>
    <dbReference type="NCBI Taxonomy" id="2565925"/>
    <lineage>
        <taxon>Bacteria</taxon>
        <taxon>Bacillati</taxon>
        <taxon>Bacillota</taxon>
        <taxon>Bacilli</taxon>
        <taxon>Bacillales</taxon>
        <taxon>Paenibacillaceae</taxon>
        <taxon>Cohnella</taxon>
    </lineage>
</organism>
<evidence type="ECO:0000313" key="3">
    <source>
        <dbReference type="EMBL" id="THF72559.1"/>
    </source>
</evidence>
<sequence>MMRYIRMRTPAQPRLIRRGDGAVARPLLYVFFSQLPLHCQKFQLNTEMMSAYTNHTLMAKTGGLVMRWKAGKIRPMFVILLVLTLLGGAGCSDLPATEREREQEQDAMAPTDNRPREMPAAVAESNSSSARLKGQLPIRGIYVTSNVARSKRLEQLVELIERTELNAMVIDVNGSSSLITLPPSSPSPSNNSSAAFFRQTVKRLKNKRIYLIARIVTFKNPSLVKSMPAWALRSKGGSVWRDRGGEGWIDPYREETWAYPIALAREAIRIGFDEVQFDYVRFPENQVKVDREVSFHNPNNWSRDEAIKKFLRKAAAEVHRSGGKVSADVFGLIGTASTDMGIGQRWSTIAGEVDVISPMVYPSHYSSGIWGIRAPDLNAGAIVSHAMKDANRQNERLRQNGRRAAEIRPWLQSFTASWVHPHQAYGAAQVREQIRAASREGVHGYLLWNASSRYPNLGS</sequence>
<reference evidence="3 4" key="1">
    <citation type="submission" date="2019-04" db="EMBL/GenBank/DDBJ databases">
        <title>Cohnella sp. nov. isolated from preserved vegetables.</title>
        <authorList>
            <person name="Lin S.-Y."/>
            <person name="Hung M.-H."/>
            <person name="Young C.-C."/>
        </authorList>
    </citation>
    <scope>NUCLEOTIDE SEQUENCE [LARGE SCALE GENOMIC DNA]</scope>
    <source>
        <strain evidence="3 4">CC-MHH1044</strain>
    </source>
</reference>
<proteinExistence type="predicted"/>
<dbReference type="EMBL" id="SSOB01000081">
    <property type="protein sequence ID" value="THF72559.1"/>
    <property type="molecule type" value="Genomic_DNA"/>
</dbReference>
<dbReference type="OrthoDB" id="9774125at2"/>
<dbReference type="InterPro" id="IPR017853">
    <property type="entry name" value="GH"/>
</dbReference>
<accession>A0A4V6RXE5</accession>
<dbReference type="AlphaFoldDB" id="A0A4V6RXE5"/>
<dbReference type="Gene3D" id="3.20.20.80">
    <property type="entry name" value="Glycosidases"/>
    <property type="match status" value="1"/>
</dbReference>
<dbReference type="Pfam" id="PF13200">
    <property type="entry name" value="DUF4015"/>
    <property type="match status" value="1"/>
</dbReference>
<feature type="region of interest" description="Disordered" evidence="1">
    <location>
        <begin position="96"/>
        <end position="126"/>
    </location>
</feature>
<dbReference type="InterPro" id="IPR025275">
    <property type="entry name" value="DUF4015"/>
</dbReference>
<gene>
    <name evidence="3" type="ORF">E6C55_32790</name>
</gene>
<dbReference type="SUPFAM" id="SSF51445">
    <property type="entry name" value="(Trans)glycosidases"/>
    <property type="match status" value="1"/>
</dbReference>
<protein>
    <submittedName>
        <fullName evidence="3">GTP-binding protein</fullName>
    </submittedName>
</protein>
<feature type="domain" description="DUF4015" evidence="2">
    <location>
        <begin position="140"/>
        <end position="454"/>
    </location>
</feature>
<comment type="caution">
    <text evidence="3">The sequence shown here is derived from an EMBL/GenBank/DDBJ whole genome shotgun (WGS) entry which is preliminary data.</text>
</comment>
<dbReference type="Proteomes" id="UP000310636">
    <property type="component" value="Unassembled WGS sequence"/>
</dbReference>
<evidence type="ECO:0000313" key="4">
    <source>
        <dbReference type="Proteomes" id="UP000310636"/>
    </source>
</evidence>
<name>A0A4V6RXE5_9BACL</name>